<gene>
    <name evidence="1" type="ORF">O181_098961</name>
</gene>
<reference evidence="1" key="1">
    <citation type="submission" date="2021-03" db="EMBL/GenBank/DDBJ databases">
        <title>Draft genome sequence of rust myrtle Austropuccinia psidii MF-1, a brazilian biotype.</title>
        <authorList>
            <person name="Quecine M.C."/>
            <person name="Pachon D.M.R."/>
            <person name="Bonatelli M.L."/>
            <person name="Correr F.H."/>
            <person name="Franceschini L.M."/>
            <person name="Leite T.F."/>
            <person name="Margarido G.R.A."/>
            <person name="Almeida C.A."/>
            <person name="Ferrarezi J.A."/>
            <person name="Labate C.A."/>
        </authorList>
    </citation>
    <scope>NUCLEOTIDE SEQUENCE</scope>
    <source>
        <strain evidence="1">MF-1</strain>
    </source>
</reference>
<dbReference type="Proteomes" id="UP000765509">
    <property type="component" value="Unassembled WGS sequence"/>
</dbReference>
<sequence>MPDSQLSAYEKLNWVLGHYNETDIQESREFNNSNEINGIHGRTDSISAIQSNLGETQSQSSVQNCKRCTHEEAQVHCQKLEHECWLKQQRLMDD</sequence>
<proteinExistence type="predicted"/>
<comment type="caution">
    <text evidence="1">The sequence shown here is derived from an EMBL/GenBank/DDBJ whole genome shotgun (WGS) entry which is preliminary data.</text>
</comment>
<keyword evidence="2" id="KW-1185">Reference proteome</keyword>
<protein>
    <submittedName>
        <fullName evidence="1">Uncharacterized protein</fullName>
    </submittedName>
</protein>
<evidence type="ECO:0000313" key="2">
    <source>
        <dbReference type="Proteomes" id="UP000765509"/>
    </source>
</evidence>
<evidence type="ECO:0000313" key="1">
    <source>
        <dbReference type="EMBL" id="MBW0559246.1"/>
    </source>
</evidence>
<dbReference type="EMBL" id="AVOT02067817">
    <property type="protein sequence ID" value="MBW0559246.1"/>
    <property type="molecule type" value="Genomic_DNA"/>
</dbReference>
<organism evidence="1 2">
    <name type="scientific">Austropuccinia psidii MF-1</name>
    <dbReference type="NCBI Taxonomy" id="1389203"/>
    <lineage>
        <taxon>Eukaryota</taxon>
        <taxon>Fungi</taxon>
        <taxon>Dikarya</taxon>
        <taxon>Basidiomycota</taxon>
        <taxon>Pucciniomycotina</taxon>
        <taxon>Pucciniomycetes</taxon>
        <taxon>Pucciniales</taxon>
        <taxon>Sphaerophragmiaceae</taxon>
        <taxon>Austropuccinia</taxon>
    </lineage>
</organism>
<dbReference type="AlphaFoldDB" id="A0A9Q3JCH1"/>
<name>A0A9Q3JCH1_9BASI</name>
<accession>A0A9Q3JCH1</accession>